<reference evidence="1 2" key="1">
    <citation type="submission" date="2016-02" db="EMBL/GenBank/DDBJ databases">
        <authorList>
            <person name="Wen L."/>
            <person name="He K."/>
            <person name="Yang H."/>
        </authorList>
    </citation>
    <scope>NUCLEOTIDE SEQUENCE [LARGE SCALE GENOMIC DNA]</scope>
    <source>
        <strain evidence="1 2">TSA40</strain>
    </source>
</reference>
<sequence>MQPYLFPYLGYFQLIAAVDTFVIYDDTQLISRGWVNRNRILVNGKPSFITLPLKKAHLEENINARYFVDDIEWHKQKILKAVRMSYSRAPYFKDHFPLIESIIHCTEKNIATFNENAIRKICEYLAIPTTIQVSSRQGFGIELSGKERVLAILKGSGATSTISPIGGLHLYSCDEFMQHGIELKFIKMNDIVYRQFGNAFLPNLSIIDVFMFMDRSEIQERLSDYALTDNLGVNFDEYSALSVDG</sequence>
<dbReference type="Pfam" id="PF08889">
    <property type="entry name" value="WbqC"/>
    <property type="match status" value="1"/>
</dbReference>
<dbReference type="Proteomes" id="UP000197535">
    <property type="component" value="Unassembled WGS sequence"/>
</dbReference>
<evidence type="ECO:0000313" key="1">
    <source>
        <dbReference type="EMBL" id="OWW18577.1"/>
    </source>
</evidence>
<accession>A0A254T8U6</accession>
<dbReference type="AlphaFoldDB" id="A0A254T8U6"/>
<proteinExistence type="predicted"/>
<organism evidence="1 2">
    <name type="scientific">Noviherbaspirillum denitrificans</name>
    <dbReference type="NCBI Taxonomy" id="1968433"/>
    <lineage>
        <taxon>Bacteria</taxon>
        <taxon>Pseudomonadati</taxon>
        <taxon>Pseudomonadota</taxon>
        <taxon>Betaproteobacteria</taxon>
        <taxon>Burkholderiales</taxon>
        <taxon>Oxalobacteraceae</taxon>
        <taxon>Noviherbaspirillum</taxon>
    </lineage>
</organism>
<dbReference type="EMBL" id="LSTO01000003">
    <property type="protein sequence ID" value="OWW18577.1"/>
    <property type="molecule type" value="Genomic_DNA"/>
</dbReference>
<keyword evidence="2" id="KW-1185">Reference proteome</keyword>
<protein>
    <recommendedName>
        <fullName evidence="3">WbqC-like protein</fullName>
    </recommendedName>
</protein>
<comment type="caution">
    <text evidence="1">The sequence shown here is derived from an EMBL/GenBank/DDBJ whole genome shotgun (WGS) entry which is preliminary data.</text>
</comment>
<gene>
    <name evidence="1" type="ORF">AYR66_00770</name>
</gene>
<name>A0A254T8U6_9BURK</name>
<evidence type="ECO:0000313" key="2">
    <source>
        <dbReference type="Proteomes" id="UP000197535"/>
    </source>
</evidence>
<evidence type="ECO:0008006" key="3">
    <source>
        <dbReference type="Google" id="ProtNLM"/>
    </source>
</evidence>
<dbReference type="InterPro" id="IPR014985">
    <property type="entry name" value="WbqC"/>
</dbReference>